<keyword evidence="2" id="KW-0812">Transmembrane</keyword>
<organism evidence="4 5">
    <name type="scientific">Streptococcus anginosus</name>
    <dbReference type="NCBI Taxonomy" id="1328"/>
    <lineage>
        <taxon>Bacteria</taxon>
        <taxon>Bacillati</taxon>
        <taxon>Bacillota</taxon>
        <taxon>Bacilli</taxon>
        <taxon>Lactobacillales</taxon>
        <taxon>Streptococcaceae</taxon>
        <taxon>Streptococcus</taxon>
        <taxon>Streptococcus anginosus group</taxon>
    </lineage>
</organism>
<name>A0A412PKN0_STRAP</name>
<dbReference type="InterPro" id="IPR007921">
    <property type="entry name" value="CHAP_dom"/>
</dbReference>
<dbReference type="Gene3D" id="3.90.1720.10">
    <property type="entry name" value="endopeptidase domain like (from Nostoc punctiforme)"/>
    <property type="match status" value="1"/>
</dbReference>
<dbReference type="EMBL" id="QRWZ01000023">
    <property type="protein sequence ID" value="RGT59006.1"/>
    <property type="molecule type" value="Genomic_DNA"/>
</dbReference>
<evidence type="ECO:0000259" key="3">
    <source>
        <dbReference type="PROSITE" id="PS50911"/>
    </source>
</evidence>
<dbReference type="Pfam" id="PF05257">
    <property type="entry name" value="CHAP"/>
    <property type="match status" value="1"/>
</dbReference>
<gene>
    <name evidence="4" type="ORF">DWX18_10535</name>
</gene>
<evidence type="ECO:0000313" key="5">
    <source>
        <dbReference type="Proteomes" id="UP000284046"/>
    </source>
</evidence>
<dbReference type="CDD" id="cd13402">
    <property type="entry name" value="LT_TF-like"/>
    <property type="match status" value="1"/>
</dbReference>
<dbReference type="InterPro" id="IPR013491">
    <property type="entry name" value="Tape_meas_N"/>
</dbReference>
<dbReference type="InterPro" id="IPR038765">
    <property type="entry name" value="Papain-like_cys_pep_sf"/>
</dbReference>
<evidence type="ECO:0000256" key="1">
    <source>
        <dbReference type="SAM" id="Coils"/>
    </source>
</evidence>
<keyword evidence="2" id="KW-1133">Transmembrane helix</keyword>
<accession>A0A412PKN0</accession>
<evidence type="ECO:0000313" key="4">
    <source>
        <dbReference type="EMBL" id="RGT59006.1"/>
    </source>
</evidence>
<dbReference type="Gene3D" id="1.20.120.20">
    <property type="entry name" value="Apolipoprotein"/>
    <property type="match status" value="1"/>
</dbReference>
<dbReference type="SUPFAM" id="SSF53955">
    <property type="entry name" value="Lysozyme-like"/>
    <property type="match status" value="1"/>
</dbReference>
<feature type="domain" description="Peptidase C51" evidence="3">
    <location>
        <begin position="1162"/>
        <end position="1283"/>
    </location>
</feature>
<feature type="coiled-coil region" evidence="1">
    <location>
        <begin position="149"/>
        <end position="190"/>
    </location>
</feature>
<evidence type="ECO:0000256" key="2">
    <source>
        <dbReference type="SAM" id="Phobius"/>
    </source>
</evidence>
<dbReference type="NCBIfam" id="TIGR02675">
    <property type="entry name" value="tape_meas_nterm"/>
    <property type="match status" value="1"/>
</dbReference>
<protein>
    <submittedName>
        <fullName evidence="4">CHAP domain-containing protein</fullName>
    </submittedName>
</protein>
<comment type="caution">
    <text evidence="4">The sequence shown here is derived from an EMBL/GenBank/DDBJ whole genome shotgun (WGS) entry which is preliminary data.</text>
</comment>
<dbReference type="Proteomes" id="UP000284046">
    <property type="component" value="Unassembled WGS sequence"/>
</dbReference>
<dbReference type="PROSITE" id="PS50911">
    <property type="entry name" value="CHAP"/>
    <property type="match status" value="1"/>
</dbReference>
<dbReference type="Gene3D" id="1.10.287.1490">
    <property type="match status" value="1"/>
</dbReference>
<feature type="transmembrane region" description="Helical" evidence="2">
    <location>
        <begin position="733"/>
        <end position="749"/>
    </location>
</feature>
<keyword evidence="1" id="KW-0175">Coiled coil</keyword>
<feature type="transmembrane region" description="Helical" evidence="2">
    <location>
        <begin position="662"/>
        <end position="680"/>
    </location>
</feature>
<dbReference type="InterPro" id="IPR023346">
    <property type="entry name" value="Lysozyme-like_dom_sf"/>
</dbReference>
<sequence>MVKVQATMSTEIALDLVRASESVKSLTNVVSHATNAWKAQEAQLKAVGDYTQAAEMKYKGLGEAIQAQQAKIDVLKQKQSELKGNTQQTAEQYLKYQQQIDQATTKLSSMQAQQDKAKQSMEYYSSGLAGLQTDYKKMNELSDSYVKRLEAEGKKRQAAQEKAKNLKEATENLSKQYKSQVDELEKIKNKAGATSEAYRKQKIRVNETATALAGSKTKMKAAREEMEKLNPTIWTRMRDSVKKFNNEAQKTSKIGSRVKDFVTGNLIANGISNITSKVISLAKEGYAAAEAASKTAERWQNLGFAENEIKRINSVVKDLKYNTNLSGGAAGELILKFHGITHNVDEAAELAKGVGSLSDQLKLSQERAEAFAGGLGKIEASGKVTATALNKLEKQAPGLNQALQKASGLSEQAFSDLLNSGKMTSQQFNEVLKKAAGDYDKYAESYANTAEGAKKQITLAWADTKKALAKPLVKVASTGLSQLAKILQNPAVQNAVTKLGEGIGNLAKRAISLLDYVTAHQKDVSGIINSTIEIAKLFGLGVWEGFKSIVTGISSAINKMTGHSQKAKDPLKSVASAMQELGKHKKEIVAVGKAFAFYFVANKTAKGVTNLAKDIVGLAGNVGDATKKARKLARGFKNFSSAKDTFVTSMTAIKAAVATNPVGAIIVGVTALVAGFTLLYKHNKKFRNFCNGIASSAKKAFNGVAKFAKNAWNATTKAFKGIVNFFKNDWKELLLLIVNPIAGGFALLYKHSKPFRKFIKGIVKGAKDLYNGFKKFFGAAGKFVGKTFDRIKKGVSKKYNQVAKSVGDTSKKIGRAWSKHWKKTKKASSIVWDATKKEIGKKYNDISKNIGDTSKAIGKEWNKHWNGAKDFLGSTWDKMNKASEKKFGKDLKGTLFDNLANIGQKFQETWDGIKKGFDKLWQGMKDLARDGINHLIDIPNAGIDGINSLIHDFGGPKQTIGKIPHVKKFASGTGLFSNQRNPITQPTLALLNDGDDSPETGNKEMVIMPNGNHFIVPGRNTKMFLPAGAEVLNASETALLMAVQNQKAFAKGTGFWSGLWKGVTNFGGSVAKVAGNVWDGLKNGVEKFTKMLSFIGEAVLNPAKTLEKKFNPSSKGVVGMFDNFGGMLFKSATNGAKTWWKELWSMAKSASDEGGVAGNMGDDYNPKWRAMAKDAMTDPWGYYIRECVSFVANRLSNLGVPAAKFSFLGNGSDWVNAKVPHTNNPRPGMVAVYGPGSQFGNHVAMVSGVSGGTISGEEYNWLEDGKYHAYSGRPISGVTTFLNFGVKGGDSNTPALAEANNPLQKHIKKQVGGMFDWIKKFLAPQSEDGAGPTGGGTGVERWRNTVVRALKKNGFEASDSQVNAWMRVIQRESNGDPRAVNNWDSNAAAGIPSKGLVQTIEPTFNAYKFPGHNNIFNGYDNLLAGIAYAAARYGRGPGMFARVSGPLGYANGGLVTKHGLYEVAEGNQPEYIIPMDAAKRGRAWRLLQRVVGQFVGESPTEQFDMRRNETMGLSELSNKLDQVIDLLSKLLLGQGQPVVAQAMVDGNSFAREFMPYLENAQTIYNRRQETLGRKRGNRI</sequence>
<feature type="coiled-coil region" evidence="1">
    <location>
        <begin position="58"/>
        <end position="120"/>
    </location>
</feature>
<dbReference type="RefSeq" id="WP_118138967.1">
    <property type="nucleotide sequence ID" value="NZ_JAQCVW010000024.1"/>
</dbReference>
<keyword evidence="2" id="KW-0472">Membrane</keyword>
<dbReference type="SUPFAM" id="SSF54001">
    <property type="entry name" value="Cysteine proteinases"/>
    <property type="match status" value="1"/>
</dbReference>
<proteinExistence type="predicted"/>
<reference evidence="4 5" key="1">
    <citation type="submission" date="2018-08" db="EMBL/GenBank/DDBJ databases">
        <title>A genome reference for cultivated species of the human gut microbiota.</title>
        <authorList>
            <person name="Zou Y."/>
            <person name="Xue W."/>
            <person name="Luo G."/>
        </authorList>
    </citation>
    <scope>NUCLEOTIDE SEQUENCE [LARGE SCALE GENOMIC DNA]</scope>
    <source>
        <strain evidence="4 5">AF18-38</strain>
    </source>
</reference>
<dbReference type="Pfam" id="PF20155">
    <property type="entry name" value="TMP_3"/>
    <property type="match status" value="1"/>
</dbReference>